<evidence type="ECO:0000313" key="2">
    <source>
        <dbReference type="WBParaSite" id="jg22103"/>
    </source>
</evidence>
<accession>A0A915DPA2</accession>
<reference evidence="2" key="1">
    <citation type="submission" date="2022-11" db="UniProtKB">
        <authorList>
            <consortium name="WormBaseParasite"/>
        </authorList>
    </citation>
    <scope>IDENTIFICATION</scope>
</reference>
<keyword evidence="1" id="KW-1185">Reference proteome</keyword>
<evidence type="ECO:0000313" key="1">
    <source>
        <dbReference type="Proteomes" id="UP000887574"/>
    </source>
</evidence>
<dbReference type="WBParaSite" id="jg22103">
    <property type="protein sequence ID" value="jg22103"/>
    <property type="gene ID" value="jg22103"/>
</dbReference>
<dbReference type="Proteomes" id="UP000887574">
    <property type="component" value="Unplaced"/>
</dbReference>
<organism evidence="1 2">
    <name type="scientific">Ditylenchus dipsaci</name>
    <dbReference type="NCBI Taxonomy" id="166011"/>
    <lineage>
        <taxon>Eukaryota</taxon>
        <taxon>Metazoa</taxon>
        <taxon>Ecdysozoa</taxon>
        <taxon>Nematoda</taxon>
        <taxon>Chromadorea</taxon>
        <taxon>Rhabditida</taxon>
        <taxon>Tylenchina</taxon>
        <taxon>Tylenchomorpha</taxon>
        <taxon>Sphaerularioidea</taxon>
        <taxon>Anguinidae</taxon>
        <taxon>Anguininae</taxon>
        <taxon>Ditylenchus</taxon>
    </lineage>
</organism>
<dbReference type="AlphaFoldDB" id="A0A915DPA2"/>
<name>A0A915DPA2_9BILA</name>
<protein>
    <submittedName>
        <fullName evidence="2">Uncharacterized protein</fullName>
    </submittedName>
</protein>
<sequence length="84" mass="9293">MDCDDASLPSNSIFTTERICAESKDKKSYLALLRRFGLVIVSDQTANFEFILLDVLEVGEAAIAIISDDYLPPSTTLLTGQHFH</sequence>
<proteinExistence type="predicted"/>